<reference evidence="1" key="1">
    <citation type="journal article" date="2023" name="G3 (Bethesda)">
        <title>Whole genome assembly and annotation of the endangered Caribbean coral Acropora cervicornis.</title>
        <authorList>
            <person name="Selwyn J.D."/>
            <person name="Vollmer S.V."/>
        </authorList>
    </citation>
    <scope>NUCLEOTIDE SEQUENCE</scope>
    <source>
        <strain evidence="1">K2</strain>
    </source>
</reference>
<organism evidence="1 2">
    <name type="scientific">Acropora cervicornis</name>
    <name type="common">Staghorn coral</name>
    <dbReference type="NCBI Taxonomy" id="6130"/>
    <lineage>
        <taxon>Eukaryota</taxon>
        <taxon>Metazoa</taxon>
        <taxon>Cnidaria</taxon>
        <taxon>Anthozoa</taxon>
        <taxon>Hexacorallia</taxon>
        <taxon>Scleractinia</taxon>
        <taxon>Astrocoeniina</taxon>
        <taxon>Acroporidae</taxon>
        <taxon>Acropora</taxon>
    </lineage>
</organism>
<keyword evidence="2" id="KW-1185">Reference proteome</keyword>
<dbReference type="Proteomes" id="UP001249851">
    <property type="component" value="Unassembled WGS sequence"/>
</dbReference>
<name>A0AAD9Q5U1_ACRCE</name>
<dbReference type="EMBL" id="JARQWQ010000064">
    <property type="protein sequence ID" value="KAK2555114.1"/>
    <property type="molecule type" value="Genomic_DNA"/>
</dbReference>
<proteinExistence type="predicted"/>
<evidence type="ECO:0000313" key="2">
    <source>
        <dbReference type="Proteomes" id="UP001249851"/>
    </source>
</evidence>
<accession>A0AAD9Q5U1</accession>
<reference evidence="1" key="2">
    <citation type="journal article" date="2023" name="Science">
        <title>Genomic signatures of disease resistance in endangered staghorn corals.</title>
        <authorList>
            <person name="Vollmer S.V."/>
            <person name="Selwyn J.D."/>
            <person name="Despard B.A."/>
            <person name="Roesel C.L."/>
        </authorList>
    </citation>
    <scope>NUCLEOTIDE SEQUENCE</scope>
    <source>
        <strain evidence="1">K2</strain>
    </source>
</reference>
<protein>
    <submittedName>
        <fullName evidence="1">Uncharacterized protein</fullName>
    </submittedName>
</protein>
<sequence length="242" mass="26750">MWLIGDQAIALAYFSCRLIDGLKISNESPAQTLKRLALGKIAGCLRNAGASLNKKVSPVDIGQLQEYCTLYFNLYVLFCEMDVNVTVWTVAYAIPYHAAKLYDSYKVDYGIISLQAKEAKHSEGIHLKAQAQDIIVAEPTPDINFQNMEIKYLRQALASGTLTSPKAQVYSKSLAKCDFNTTLGPHSITSFGLVGNEQQCNRPEEDVDIVVKSRQGLKGLQLPPWIPVVPPLSICILLPPYM</sequence>
<evidence type="ECO:0000313" key="1">
    <source>
        <dbReference type="EMBL" id="KAK2555114.1"/>
    </source>
</evidence>
<gene>
    <name evidence="1" type="ORF">P5673_023081</name>
</gene>
<comment type="caution">
    <text evidence="1">The sequence shown here is derived from an EMBL/GenBank/DDBJ whole genome shotgun (WGS) entry which is preliminary data.</text>
</comment>
<dbReference type="AlphaFoldDB" id="A0AAD9Q5U1"/>